<evidence type="ECO:0000256" key="1">
    <source>
        <dbReference type="ARBA" id="ARBA00001947"/>
    </source>
</evidence>
<comment type="cofactor">
    <cofactor evidence="1">
        <name>Zn(2+)</name>
        <dbReference type="ChEBI" id="CHEBI:29105"/>
    </cofactor>
</comment>
<organism evidence="9 10">
    <name type="scientific">Candidatus Saccharicenans subterraneus</name>
    <dbReference type="NCBI Taxonomy" id="2508984"/>
    <lineage>
        <taxon>Bacteria</taxon>
        <taxon>Candidatus Aminicenantota</taxon>
        <taxon>Candidatus Aminicenantia</taxon>
        <taxon>Candidatus Aminicenantales</taxon>
        <taxon>Candidatus Saccharicenantaceae</taxon>
        <taxon>Candidatus Saccharicenans</taxon>
    </lineage>
</organism>
<dbReference type="InterPro" id="IPR016047">
    <property type="entry name" value="M23ase_b-sheet_dom"/>
</dbReference>
<sequence>MRARARINRKKALAVAIILLLLAIFTILLLINRSSDQQAARPEVPEASTEPEAPPIITEEFTIPAGKTITELLAPAGFSASRVIEIREATMKVYDLARIPAGQKLRLLRQGESYTAFQLDLDPERYLEVDLTKSPPSASIKSHPVTRQLVLVEGIIKDSLIAAVNQAGEQDLLALMMAEIFGWVIDFYVDLRQDDSFRLLVEKKYINGQFSGYGPILAARFVNKNQVFEAYRYTFPDSGKADYFEAGGGSLRKEFLKSPLRYARITSRFSSSRLHPIRKIYRPHYGIDYAAPIGTPVQATADGVVTFAGWNGAAGRMVRIRHKNAYETMYLHLKSLAAGIKTGARVEGGQVIGYVGSSGESTGPHLDYRLLYHGKYVNPLSWKFQPAEPLPPRYQPDFEQKVRVLQMLLLFPATYF</sequence>
<evidence type="ECO:0000256" key="6">
    <source>
        <dbReference type="ARBA" id="ARBA00023049"/>
    </source>
</evidence>
<reference evidence="9 10" key="1">
    <citation type="submission" date="2018-08" db="EMBL/GenBank/DDBJ databases">
        <title>Genome analysis of the thermophilic bacterium of the candidate phylum Aminicenantes from deep subsurface aquifer revealed its physiology and ecological role.</title>
        <authorList>
            <person name="Kadnikov V.V."/>
            <person name="Mardanov A.V."/>
            <person name="Beletsky A.V."/>
            <person name="Karnachuk O.V."/>
            <person name="Ravin N.V."/>
        </authorList>
    </citation>
    <scope>NUCLEOTIDE SEQUENCE [LARGE SCALE GENOMIC DNA]</scope>
    <source>
        <strain evidence="9">BY38</strain>
    </source>
</reference>
<keyword evidence="3" id="KW-0479">Metal-binding</keyword>
<dbReference type="SUPFAM" id="SSF51261">
    <property type="entry name" value="Duplicated hybrid motif"/>
    <property type="match status" value="1"/>
</dbReference>
<dbReference type="GO" id="GO:0004222">
    <property type="term" value="F:metalloendopeptidase activity"/>
    <property type="evidence" value="ECO:0007669"/>
    <property type="project" value="TreeGrafter"/>
</dbReference>
<feature type="transmembrane region" description="Helical" evidence="7">
    <location>
        <begin position="12"/>
        <end position="31"/>
    </location>
</feature>
<name>A0A3E2BL20_9BACT</name>
<evidence type="ECO:0000256" key="3">
    <source>
        <dbReference type="ARBA" id="ARBA00022723"/>
    </source>
</evidence>
<dbReference type="Gene3D" id="2.70.70.10">
    <property type="entry name" value="Glucose Permease (Domain IIA)"/>
    <property type="match status" value="1"/>
</dbReference>
<evidence type="ECO:0000256" key="4">
    <source>
        <dbReference type="ARBA" id="ARBA00022801"/>
    </source>
</evidence>
<keyword evidence="7" id="KW-1133">Transmembrane helix</keyword>
<evidence type="ECO:0000256" key="5">
    <source>
        <dbReference type="ARBA" id="ARBA00022833"/>
    </source>
</evidence>
<dbReference type="InterPro" id="IPR050570">
    <property type="entry name" value="Cell_wall_metabolism_enzyme"/>
</dbReference>
<keyword evidence="7" id="KW-0812">Transmembrane</keyword>
<dbReference type="Gene3D" id="3.10.450.350">
    <property type="match status" value="1"/>
</dbReference>
<comment type="caution">
    <text evidence="9">The sequence shown here is derived from an EMBL/GenBank/DDBJ whole genome shotgun (WGS) entry which is preliminary data.</text>
</comment>
<evidence type="ECO:0000259" key="8">
    <source>
        <dbReference type="Pfam" id="PF01551"/>
    </source>
</evidence>
<dbReference type="Proteomes" id="UP000257323">
    <property type="component" value="Unassembled WGS sequence"/>
</dbReference>
<evidence type="ECO:0000313" key="9">
    <source>
        <dbReference type="EMBL" id="RFT15443.1"/>
    </source>
</evidence>
<dbReference type="PANTHER" id="PTHR21666:SF288">
    <property type="entry name" value="CELL DIVISION PROTEIN YTFB"/>
    <property type="match status" value="1"/>
</dbReference>
<dbReference type="EMBL" id="QUAH01000009">
    <property type="protein sequence ID" value="RFT15443.1"/>
    <property type="molecule type" value="Genomic_DNA"/>
</dbReference>
<feature type="domain" description="M23ase beta-sheet core" evidence="8">
    <location>
        <begin position="283"/>
        <end position="379"/>
    </location>
</feature>
<keyword evidence="4" id="KW-0378">Hydrolase</keyword>
<dbReference type="GO" id="GO:0006508">
    <property type="term" value="P:proteolysis"/>
    <property type="evidence" value="ECO:0007669"/>
    <property type="project" value="UniProtKB-KW"/>
</dbReference>
<evidence type="ECO:0000313" key="10">
    <source>
        <dbReference type="Proteomes" id="UP000257323"/>
    </source>
</evidence>
<proteinExistence type="predicted"/>
<protein>
    <submittedName>
        <fullName evidence="9">Peptidase, M23/M37 family</fullName>
    </submittedName>
</protein>
<evidence type="ECO:0000256" key="2">
    <source>
        <dbReference type="ARBA" id="ARBA00022670"/>
    </source>
</evidence>
<dbReference type="CDD" id="cd12797">
    <property type="entry name" value="M23_peptidase"/>
    <property type="match status" value="1"/>
</dbReference>
<keyword evidence="7" id="KW-0472">Membrane</keyword>
<gene>
    <name evidence="9" type="ORF">OP8BY_0333</name>
</gene>
<dbReference type="InterPro" id="IPR011055">
    <property type="entry name" value="Dup_hybrid_motif"/>
</dbReference>
<dbReference type="PANTHER" id="PTHR21666">
    <property type="entry name" value="PEPTIDASE-RELATED"/>
    <property type="match status" value="1"/>
</dbReference>
<keyword evidence="5" id="KW-0862">Zinc</keyword>
<dbReference type="GO" id="GO:0046872">
    <property type="term" value="F:metal ion binding"/>
    <property type="evidence" value="ECO:0007669"/>
    <property type="project" value="UniProtKB-KW"/>
</dbReference>
<keyword evidence="2" id="KW-0645">Protease</keyword>
<accession>A0A3E2BL20</accession>
<dbReference type="Pfam" id="PF01551">
    <property type="entry name" value="Peptidase_M23"/>
    <property type="match status" value="1"/>
</dbReference>
<keyword evidence="6" id="KW-0482">Metalloprotease</keyword>
<dbReference type="AlphaFoldDB" id="A0A3E2BL20"/>
<evidence type="ECO:0000256" key="7">
    <source>
        <dbReference type="SAM" id="Phobius"/>
    </source>
</evidence>